<reference evidence="1 2" key="1">
    <citation type="submission" date="2019-08" db="EMBL/GenBank/DDBJ databases">
        <title>Whole genome of Aphis craccivora.</title>
        <authorList>
            <person name="Voronova N.V."/>
            <person name="Shulinski R.S."/>
            <person name="Bandarenka Y.V."/>
            <person name="Zhorov D.G."/>
            <person name="Warner D."/>
        </authorList>
    </citation>
    <scope>NUCLEOTIDE SEQUENCE [LARGE SCALE GENOMIC DNA]</scope>
    <source>
        <strain evidence="1">180601</strain>
        <tissue evidence="1">Whole Body</tissue>
    </source>
</reference>
<name>A0A6G0VSY6_APHCR</name>
<sequence>MMIKTVTRHSKEMETLRTIKTTAEETFGLEPRRRQNKLFNDNCMQAIEDRKKARIEVLRSKNEEKRQILTQKQKLCKHIIRREKRIWEEQKIKTIKEEYLNSRTFFGITNELMKKRKPRIMIKKDSNNLLGKPVDTIEEIITYQIAEPEDKLPSEEEI</sequence>
<evidence type="ECO:0000313" key="1">
    <source>
        <dbReference type="EMBL" id="KAF0705411.1"/>
    </source>
</evidence>
<dbReference type="AlphaFoldDB" id="A0A6G0VSY6"/>
<dbReference type="EMBL" id="VUJU01013251">
    <property type="protein sequence ID" value="KAF0705411.1"/>
    <property type="molecule type" value="Genomic_DNA"/>
</dbReference>
<evidence type="ECO:0000313" key="2">
    <source>
        <dbReference type="Proteomes" id="UP000478052"/>
    </source>
</evidence>
<accession>A0A6G0VSY6</accession>
<gene>
    <name evidence="1" type="ORF">FWK35_00026154</name>
</gene>
<organism evidence="1 2">
    <name type="scientific">Aphis craccivora</name>
    <name type="common">Cowpea aphid</name>
    <dbReference type="NCBI Taxonomy" id="307492"/>
    <lineage>
        <taxon>Eukaryota</taxon>
        <taxon>Metazoa</taxon>
        <taxon>Ecdysozoa</taxon>
        <taxon>Arthropoda</taxon>
        <taxon>Hexapoda</taxon>
        <taxon>Insecta</taxon>
        <taxon>Pterygota</taxon>
        <taxon>Neoptera</taxon>
        <taxon>Paraneoptera</taxon>
        <taxon>Hemiptera</taxon>
        <taxon>Sternorrhyncha</taxon>
        <taxon>Aphidomorpha</taxon>
        <taxon>Aphidoidea</taxon>
        <taxon>Aphididae</taxon>
        <taxon>Aphidini</taxon>
        <taxon>Aphis</taxon>
        <taxon>Aphis</taxon>
    </lineage>
</organism>
<dbReference type="Proteomes" id="UP000478052">
    <property type="component" value="Unassembled WGS sequence"/>
</dbReference>
<comment type="caution">
    <text evidence="1">The sequence shown here is derived from an EMBL/GenBank/DDBJ whole genome shotgun (WGS) entry which is preliminary data.</text>
</comment>
<keyword evidence="2" id="KW-1185">Reference proteome</keyword>
<protein>
    <submittedName>
        <fullName evidence="1">Craniofacial development protein 2-like</fullName>
    </submittedName>
</protein>
<proteinExistence type="predicted"/>